<dbReference type="Proteomes" id="UP001602245">
    <property type="component" value="Unassembled WGS sequence"/>
</dbReference>
<comment type="caution">
    <text evidence="5">The sequence shown here is derived from an EMBL/GenBank/DDBJ whole genome shotgun (WGS) entry which is preliminary data.</text>
</comment>
<dbReference type="InterPro" id="IPR019775">
    <property type="entry name" value="WD40_repeat_CS"/>
</dbReference>
<dbReference type="PRINTS" id="PR00320">
    <property type="entry name" value="GPROTEINBRPT"/>
</dbReference>
<dbReference type="InterPro" id="IPR020472">
    <property type="entry name" value="WD40_PAC1"/>
</dbReference>
<dbReference type="SUPFAM" id="SSF50978">
    <property type="entry name" value="WD40 repeat-like"/>
    <property type="match status" value="2"/>
</dbReference>
<dbReference type="SUPFAM" id="SSF50998">
    <property type="entry name" value="Quinoprotein alcohol dehydrogenase-like"/>
    <property type="match status" value="1"/>
</dbReference>
<dbReference type="InterPro" id="IPR009003">
    <property type="entry name" value="Peptidase_S1_PA"/>
</dbReference>
<keyword evidence="6" id="KW-1185">Reference proteome</keyword>
<reference evidence="5 6" key="1">
    <citation type="submission" date="2024-10" db="EMBL/GenBank/DDBJ databases">
        <title>The Natural Products Discovery Center: Release of the First 8490 Sequenced Strains for Exploring Actinobacteria Biosynthetic Diversity.</title>
        <authorList>
            <person name="Kalkreuter E."/>
            <person name="Kautsar S.A."/>
            <person name="Yang D."/>
            <person name="Bader C.D."/>
            <person name="Teijaro C.N."/>
            <person name="Fluegel L."/>
            <person name="Davis C.M."/>
            <person name="Simpson J.R."/>
            <person name="Lauterbach L."/>
            <person name="Steele A.D."/>
            <person name="Gui C."/>
            <person name="Meng S."/>
            <person name="Li G."/>
            <person name="Viehrig K."/>
            <person name="Ye F."/>
            <person name="Su P."/>
            <person name="Kiefer A.F."/>
            <person name="Nichols A."/>
            <person name="Cepeda A.J."/>
            <person name="Yan W."/>
            <person name="Fan B."/>
            <person name="Jiang Y."/>
            <person name="Adhikari A."/>
            <person name="Zheng C.-J."/>
            <person name="Schuster L."/>
            <person name="Cowan T.M."/>
            <person name="Smanski M.J."/>
            <person name="Chevrette M.G."/>
            <person name="De Carvalho L.P.S."/>
            <person name="Shen B."/>
        </authorList>
    </citation>
    <scope>NUCLEOTIDE SEQUENCE [LARGE SCALE GENOMIC DNA]</scope>
    <source>
        <strain evidence="5 6">NPDC000087</strain>
    </source>
</reference>
<feature type="repeat" description="WD" evidence="3">
    <location>
        <begin position="1004"/>
        <end position="1047"/>
    </location>
</feature>
<protein>
    <submittedName>
        <fullName evidence="5">Trypsin-like peptidase domain-containing protein</fullName>
    </submittedName>
</protein>
<evidence type="ECO:0000313" key="5">
    <source>
        <dbReference type="EMBL" id="MFF5297572.1"/>
    </source>
</evidence>
<dbReference type="SUPFAM" id="SSF50494">
    <property type="entry name" value="Trypsin-like serine proteases"/>
    <property type="match status" value="1"/>
</dbReference>
<evidence type="ECO:0000256" key="2">
    <source>
        <dbReference type="ARBA" id="ARBA00022737"/>
    </source>
</evidence>
<dbReference type="Pfam" id="PF00400">
    <property type="entry name" value="WD40"/>
    <property type="match status" value="6"/>
</dbReference>
<sequence>MVAAGPGHDPWTVALFAAADPRAALGCGVLIDRRRVLTCWHVVDGKHDLFVTFPKAGVSRAVRRQIHEVRGSAESDIAVLQLDELAPPEATPAPLRSPLPRALHGDQWWAFGFPRDSPLGAEAHGRVGGPLAYGWIGLETRSRYVVKTGFSGAGLWSRDFNAVVGLVGQARAGGERAGDAQAITVHQIDQDLPEEKLRELTAWSVAAAGDTALEAWGWTLREDVEAVRHWRPRARGVSIDTEGGYRFRGRGAALAEIVDWLRRSRPDPRVLVVTGSPGVGKSAVLGRIVTTADKDVRAALPADDRNVSAPIGSVACAVHVKGKTALDVAVEVARAASVRIPHTVDELVPALRDRLAAEQGRRHFNLIFDALDEAANPRQARLVVSSLLLPIARQCARHGAQVIVGSRRVDDGGDLLQAFGRGTPLIDLDRQEYFAPADLEDYAEATLALLGAERPGNPYADHAVAAPMARRIAALADKNFLIAGLIARSHGLYDTTAVSPDDLSFTATVDEALAAYLKRLHPVDGVPATTVLTALAYAQPPGLSTDVWQVALEALGVTITREALAKFVVSSAANFLVESSTDAGTPRFRLFHQALNDALLRGRESGGLRQGDERSLAGQLIAYGRSTGWARADPYLLRSLPAFAARAGMIDALLTDDAYLLHADLPRLTQLAEHAATKEGRARARLLRLTPHAIRAAPAERAAMFGVTAEVERLGNTFTTWRGLPYRIRWASVPSRAERTALEGHAGAVRAICAVTVDRRTHVATAGDYPHVRLWNPASGRHWELPMRDSRFLALCAVRVDGRQLLAAGAPSGKICFVDPLERRPAGTLSGPPVPVRALCQVTIGSQAYLAAGGDDGMVRMWSLADGRSRAFLGHVGPIRTISAVRTGDRELLLTAGDDFTARIWDPATGRPVNTFDGHIDAVRAACALVAGGRPLIATANFTDVRLWSLGPGRSTAETLPGHQKAIRGMAPIGVAGQSLLATAGADGDVRVWEPVGGKCLRVLSGHTDAVTSICTVTLDGTDLLATGSRDRTARLWDLTADDMRHGPDGRGGRVSAACPVRAGNRQLVAAVDGNSGVIRLQDVETGAETRTLGGVSETVTGMCSVNDLVTSATATGTLQTWDPMSGPRQTKFRRFETLQAICPFRDADGAPLLAIVGNRRIYHYRPDADRVVARHRMGGFLPADDVFSHLHTIHTACQATPTMLATAGNDETILLWTPGGRLLDALHGHRRPVRSLTSVTVDGHTVLASGSDDQTVRLWNPATRECVAVLTGHLDGVDAACPATVDDRPMLATGSRDRTVRVWDLASRSLALAIPVHHPVLACLEVANLLFVGLTAGSLALDLNTRRNELAHFQEI</sequence>
<dbReference type="InterPro" id="IPR011047">
    <property type="entry name" value="Quinoprotein_ADH-like_sf"/>
</dbReference>
<dbReference type="Gene3D" id="2.130.10.10">
    <property type="entry name" value="YVTN repeat-like/Quinoprotein amine dehydrogenase"/>
    <property type="match status" value="3"/>
</dbReference>
<feature type="repeat" description="WD" evidence="3">
    <location>
        <begin position="960"/>
        <end position="1003"/>
    </location>
</feature>
<dbReference type="InterPro" id="IPR043504">
    <property type="entry name" value="Peptidase_S1_PA_chymotrypsin"/>
</dbReference>
<accession>A0ABW6WZ17</accession>
<organism evidence="5 6">
    <name type="scientific">Paractinoplanes globisporus</name>
    <dbReference type="NCBI Taxonomy" id="113565"/>
    <lineage>
        <taxon>Bacteria</taxon>
        <taxon>Bacillati</taxon>
        <taxon>Actinomycetota</taxon>
        <taxon>Actinomycetes</taxon>
        <taxon>Micromonosporales</taxon>
        <taxon>Micromonosporaceae</taxon>
        <taxon>Paractinoplanes</taxon>
    </lineage>
</organism>
<proteinExistence type="predicted"/>
<feature type="repeat" description="WD" evidence="3">
    <location>
        <begin position="872"/>
        <end position="915"/>
    </location>
</feature>
<dbReference type="EMBL" id="JBIAZU010000012">
    <property type="protein sequence ID" value="MFF5297572.1"/>
    <property type="molecule type" value="Genomic_DNA"/>
</dbReference>
<keyword evidence="1 3" id="KW-0853">WD repeat</keyword>
<dbReference type="Pfam" id="PF13191">
    <property type="entry name" value="AAA_16"/>
    <property type="match status" value="1"/>
</dbReference>
<dbReference type="PROSITE" id="PS00678">
    <property type="entry name" value="WD_REPEATS_1"/>
    <property type="match status" value="2"/>
</dbReference>
<evidence type="ECO:0000313" key="6">
    <source>
        <dbReference type="Proteomes" id="UP001602245"/>
    </source>
</evidence>
<dbReference type="PANTHER" id="PTHR19848">
    <property type="entry name" value="WD40 REPEAT PROTEIN"/>
    <property type="match status" value="1"/>
</dbReference>
<dbReference type="PROSITE" id="PS50082">
    <property type="entry name" value="WD_REPEATS_2"/>
    <property type="match status" value="6"/>
</dbReference>
<keyword evidence="2" id="KW-0677">Repeat</keyword>
<feature type="domain" description="Orc1-like AAA ATPase" evidence="4">
    <location>
        <begin position="246"/>
        <end position="377"/>
    </location>
</feature>
<evidence type="ECO:0000256" key="3">
    <source>
        <dbReference type="PROSITE-ProRule" id="PRU00221"/>
    </source>
</evidence>
<dbReference type="PROSITE" id="PS50294">
    <property type="entry name" value="WD_REPEATS_REGION"/>
    <property type="match status" value="2"/>
</dbReference>
<feature type="repeat" description="WD" evidence="3">
    <location>
        <begin position="1291"/>
        <end position="1314"/>
    </location>
</feature>
<dbReference type="InterPro" id="IPR041664">
    <property type="entry name" value="AAA_16"/>
</dbReference>
<dbReference type="InterPro" id="IPR027417">
    <property type="entry name" value="P-loop_NTPase"/>
</dbReference>
<evidence type="ECO:0000256" key="1">
    <source>
        <dbReference type="ARBA" id="ARBA00022574"/>
    </source>
</evidence>
<dbReference type="Pfam" id="PF13365">
    <property type="entry name" value="Trypsin_2"/>
    <property type="match status" value="1"/>
</dbReference>
<name>A0ABW6WZ17_9ACTN</name>
<dbReference type="PANTHER" id="PTHR19848:SF8">
    <property type="entry name" value="F-BOX AND WD REPEAT DOMAIN CONTAINING 7"/>
    <property type="match status" value="1"/>
</dbReference>
<dbReference type="SMART" id="SM00320">
    <property type="entry name" value="WD40"/>
    <property type="match status" value="10"/>
</dbReference>
<feature type="repeat" description="WD" evidence="3">
    <location>
        <begin position="849"/>
        <end position="872"/>
    </location>
</feature>
<evidence type="ECO:0000259" key="4">
    <source>
        <dbReference type="Pfam" id="PF13191"/>
    </source>
</evidence>
<dbReference type="RefSeq" id="WP_051115355.1">
    <property type="nucleotide sequence ID" value="NZ_JBIAZU010000012.1"/>
</dbReference>
<dbReference type="InterPro" id="IPR036322">
    <property type="entry name" value="WD40_repeat_dom_sf"/>
</dbReference>
<dbReference type="InterPro" id="IPR001680">
    <property type="entry name" value="WD40_rpt"/>
</dbReference>
<dbReference type="CDD" id="cd00200">
    <property type="entry name" value="WD40"/>
    <property type="match status" value="1"/>
</dbReference>
<dbReference type="SUPFAM" id="SSF52540">
    <property type="entry name" value="P-loop containing nucleoside triphosphate hydrolases"/>
    <property type="match status" value="1"/>
</dbReference>
<gene>
    <name evidence="5" type="ORF">ACFY35_49765</name>
</gene>
<dbReference type="Gene3D" id="3.40.50.300">
    <property type="entry name" value="P-loop containing nucleotide triphosphate hydrolases"/>
    <property type="match status" value="1"/>
</dbReference>
<dbReference type="Gene3D" id="2.40.10.10">
    <property type="entry name" value="Trypsin-like serine proteases"/>
    <property type="match status" value="1"/>
</dbReference>
<feature type="repeat" description="WD" evidence="3">
    <location>
        <begin position="1227"/>
        <end position="1270"/>
    </location>
</feature>
<dbReference type="InterPro" id="IPR015943">
    <property type="entry name" value="WD40/YVTN_repeat-like_dom_sf"/>
</dbReference>